<dbReference type="InterPro" id="IPR004839">
    <property type="entry name" value="Aminotransferase_I/II_large"/>
</dbReference>
<dbReference type="AlphaFoldDB" id="A0A831TGY1"/>
<evidence type="ECO:0000256" key="2">
    <source>
        <dbReference type="ARBA" id="ARBA00022898"/>
    </source>
</evidence>
<dbReference type="InterPro" id="IPR036390">
    <property type="entry name" value="WH_DNA-bd_sf"/>
</dbReference>
<evidence type="ECO:0000313" key="7">
    <source>
        <dbReference type="EMBL" id="HEG91879.1"/>
    </source>
</evidence>
<evidence type="ECO:0000256" key="5">
    <source>
        <dbReference type="ARBA" id="ARBA00023163"/>
    </source>
</evidence>
<dbReference type="PRINTS" id="PR00035">
    <property type="entry name" value="HTHGNTR"/>
</dbReference>
<keyword evidence="3" id="KW-0805">Transcription regulation</keyword>
<keyword evidence="5" id="KW-0804">Transcription</keyword>
<dbReference type="GO" id="GO:0003677">
    <property type="term" value="F:DNA binding"/>
    <property type="evidence" value="ECO:0007669"/>
    <property type="project" value="UniProtKB-KW"/>
</dbReference>
<protein>
    <submittedName>
        <fullName evidence="7">PLP-dependent aminotransferase family protein</fullName>
    </submittedName>
</protein>
<evidence type="ECO:0000256" key="4">
    <source>
        <dbReference type="ARBA" id="ARBA00023125"/>
    </source>
</evidence>
<evidence type="ECO:0000256" key="3">
    <source>
        <dbReference type="ARBA" id="ARBA00023015"/>
    </source>
</evidence>
<accession>A0A831TGY1</accession>
<dbReference type="InterPro" id="IPR036388">
    <property type="entry name" value="WH-like_DNA-bd_sf"/>
</dbReference>
<sequence length="486" mass="52675">MGSLADIPIRLERGSEQSLPRQIAAQIRRAILDGRLPPGSRLPSTRALAQALGVSRNVALAAYDDLHAEGYIEGRHGSGTYVASDLPPLPRPAAPPLRHKARWLRDPVAIPEAVPADLPGGIAFRLGQPSLAPLSRETWRRIWSRVASDLPPAGYGPVEGDPQLRAAIAGHLNRTRGVPCGPDDVVITAGAIQAVMLLARAVLQPGDRAAIEDPGYPTARRVLMTTGAALVPVPVDHDGLRVECLPTGRNAPLLVYVTPSHQYPLGVRLSVARRLSLLEWAREHDSLIVEDDYDSEFRFDAPPLPPLAALDEHGQVAYVGTFSKVLTPSLRVGYLVASRALLDRVVRLKRLADYHTSWPVQRALAAFVSEGELDRHIQRARRLYAERRRTLREGLAPVIGWARLWGLEAGLHAFLELAPGLSAVRVAALARARGVIVSTLDDFSIGEPERQGLLLGYGGLELDEIARGTQVLVDVITELGEAHATK</sequence>
<gene>
    <name evidence="7" type="ORF">ENP34_10635</name>
</gene>
<dbReference type="Gene3D" id="3.40.640.10">
    <property type="entry name" value="Type I PLP-dependent aspartate aminotransferase-like (Major domain)"/>
    <property type="match status" value="1"/>
</dbReference>
<dbReference type="Pfam" id="PF00155">
    <property type="entry name" value="Aminotran_1_2"/>
    <property type="match status" value="1"/>
</dbReference>
<reference evidence="7" key="1">
    <citation type="journal article" date="2020" name="mSystems">
        <title>Genome- and Community-Level Interaction Insights into Carbon Utilization and Element Cycling Functions of Hydrothermarchaeota in Hydrothermal Sediment.</title>
        <authorList>
            <person name="Zhou Z."/>
            <person name="Liu Y."/>
            <person name="Xu W."/>
            <person name="Pan J."/>
            <person name="Luo Z.H."/>
            <person name="Li M."/>
        </authorList>
    </citation>
    <scope>NUCLEOTIDE SEQUENCE [LARGE SCALE GENOMIC DNA]</scope>
    <source>
        <strain evidence="7">SpSt-210</strain>
    </source>
</reference>
<dbReference type="GO" id="GO:0030170">
    <property type="term" value="F:pyridoxal phosphate binding"/>
    <property type="evidence" value="ECO:0007669"/>
    <property type="project" value="InterPro"/>
</dbReference>
<keyword evidence="7" id="KW-0808">Transferase</keyword>
<dbReference type="InterPro" id="IPR015421">
    <property type="entry name" value="PyrdxlP-dep_Trfase_major"/>
</dbReference>
<dbReference type="CDD" id="cd00609">
    <property type="entry name" value="AAT_like"/>
    <property type="match status" value="1"/>
</dbReference>
<keyword evidence="4" id="KW-0238">DNA-binding</keyword>
<dbReference type="InterPro" id="IPR000524">
    <property type="entry name" value="Tscrpt_reg_HTH_GntR"/>
</dbReference>
<dbReference type="Pfam" id="PF00392">
    <property type="entry name" value="GntR"/>
    <property type="match status" value="1"/>
</dbReference>
<evidence type="ECO:0000259" key="6">
    <source>
        <dbReference type="PROSITE" id="PS50949"/>
    </source>
</evidence>
<dbReference type="PROSITE" id="PS50949">
    <property type="entry name" value="HTH_GNTR"/>
    <property type="match status" value="1"/>
</dbReference>
<comment type="caution">
    <text evidence="7">The sequence shown here is derived from an EMBL/GenBank/DDBJ whole genome shotgun (WGS) entry which is preliminary data.</text>
</comment>
<evidence type="ECO:0000256" key="1">
    <source>
        <dbReference type="ARBA" id="ARBA00005384"/>
    </source>
</evidence>
<proteinExistence type="inferred from homology"/>
<comment type="similarity">
    <text evidence="1">In the C-terminal section; belongs to the class-I pyridoxal-phosphate-dependent aminotransferase family.</text>
</comment>
<dbReference type="CDD" id="cd07377">
    <property type="entry name" value="WHTH_GntR"/>
    <property type="match status" value="1"/>
</dbReference>
<dbReference type="GO" id="GO:0003700">
    <property type="term" value="F:DNA-binding transcription factor activity"/>
    <property type="evidence" value="ECO:0007669"/>
    <property type="project" value="InterPro"/>
</dbReference>
<dbReference type="Gene3D" id="1.10.10.10">
    <property type="entry name" value="Winged helix-like DNA-binding domain superfamily/Winged helix DNA-binding domain"/>
    <property type="match status" value="1"/>
</dbReference>
<dbReference type="PANTHER" id="PTHR46577:SF1">
    <property type="entry name" value="HTH-TYPE TRANSCRIPTIONAL REGULATORY PROTEIN GABR"/>
    <property type="match status" value="1"/>
</dbReference>
<dbReference type="InterPro" id="IPR051446">
    <property type="entry name" value="HTH_trans_reg/aminotransferase"/>
</dbReference>
<dbReference type="SUPFAM" id="SSF53383">
    <property type="entry name" value="PLP-dependent transferases"/>
    <property type="match status" value="1"/>
</dbReference>
<organism evidence="7">
    <name type="scientific">Thermorudis peleae</name>
    <dbReference type="NCBI Taxonomy" id="1382356"/>
    <lineage>
        <taxon>Bacteria</taxon>
        <taxon>Pseudomonadati</taxon>
        <taxon>Thermomicrobiota</taxon>
        <taxon>Thermomicrobia</taxon>
        <taxon>Thermomicrobia incertae sedis</taxon>
        <taxon>Thermorudis</taxon>
    </lineage>
</organism>
<dbReference type="GO" id="GO:0008483">
    <property type="term" value="F:transaminase activity"/>
    <property type="evidence" value="ECO:0007669"/>
    <property type="project" value="UniProtKB-KW"/>
</dbReference>
<dbReference type="SUPFAM" id="SSF46785">
    <property type="entry name" value="Winged helix' DNA-binding domain"/>
    <property type="match status" value="1"/>
</dbReference>
<dbReference type="EMBL" id="DSIY01000249">
    <property type="protein sequence ID" value="HEG91879.1"/>
    <property type="molecule type" value="Genomic_DNA"/>
</dbReference>
<keyword evidence="2" id="KW-0663">Pyridoxal phosphate</keyword>
<keyword evidence="7" id="KW-0032">Aminotransferase</keyword>
<dbReference type="PANTHER" id="PTHR46577">
    <property type="entry name" value="HTH-TYPE TRANSCRIPTIONAL REGULATORY PROTEIN GABR"/>
    <property type="match status" value="1"/>
</dbReference>
<feature type="domain" description="HTH gntR-type" evidence="6">
    <location>
        <begin position="17"/>
        <end position="85"/>
    </location>
</feature>
<name>A0A831TGY1_9BACT</name>
<dbReference type="InterPro" id="IPR015424">
    <property type="entry name" value="PyrdxlP-dep_Trfase"/>
</dbReference>
<dbReference type="SMART" id="SM00345">
    <property type="entry name" value="HTH_GNTR"/>
    <property type="match status" value="1"/>
</dbReference>